<organism evidence="6 7">
    <name type="scientific">Saccharopolyspora flava</name>
    <dbReference type="NCBI Taxonomy" id="95161"/>
    <lineage>
        <taxon>Bacteria</taxon>
        <taxon>Bacillati</taxon>
        <taxon>Actinomycetota</taxon>
        <taxon>Actinomycetes</taxon>
        <taxon>Pseudonocardiales</taxon>
        <taxon>Pseudonocardiaceae</taxon>
        <taxon>Saccharopolyspora</taxon>
    </lineage>
</organism>
<dbReference type="PANTHER" id="PTHR43359">
    <property type="entry name" value="FORMATE HYDROGENLYASE SUBUNIT 4"/>
    <property type="match status" value="1"/>
</dbReference>
<dbReference type="Proteomes" id="UP000198852">
    <property type="component" value="Unassembled WGS sequence"/>
</dbReference>
<feature type="transmembrane region" description="Helical" evidence="5">
    <location>
        <begin position="258"/>
        <end position="284"/>
    </location>
</feature>
<keyword evidence="7" id="KW-1185">Reference proteome</keyword>
<feature type="transmembrane region" description="Helical" evidence="5">
    <location>
        <begin position="296"/>
        <end position="314"/>
    </location>
</feature>
<dbReference type="InterPro" id="IPR001694">
    <property type="entry name" value="NADH_UbQ_OxRdtase_su1/FPO"/>
</dbReference>
<keyword evidence="6" id="KW-0456">Lyase</keyword>
<dbReference type="Pfam" id="PF00146">
    <property type="entry name" value="NADHdh"/>
    <property type="match status" value="1"/>
</dbReference>
<proteinExistence type="predicted"/>
<keyword evidence="4 5" id="KW-0472">Membrane</keyword>
<dbReference type="EMBL" id="FOZX01000001">
    <property type="protein sequence ID" value="SFS31591.1"/>
    <property type="molecule type" value="Genomic_DNA"/>
</dbReference>
<comment type="subcellular location">
    <subcellularLocation>
        <location evidence="1">Membrane</location>
        <topology evidence="1">Multi-pass membrane protein</topology>
    </subcellularLocation>
</comment>
<feature type="transmembrane region" description="Helical" evidence="5">
    <location>
        <begin position="174"/>
        <end position="192"/>
    </location>
</feature>
<evidence type="ECO:0000256" key="5">
    <source>
        <dbReference type="SAM" id="Phobius"/>
    </source>
</evidence>
<accession>A0A1I6NUI4</accession>
<dbReference type="GO" id="GO:0016829">
    <property type="term" value="F:lyase activity"/>
    <property type="evidence" value="ECO:0007669"/>
    <property type="project" value="UniProtKB-KW"/>
</dbReference>
<evidence type="ECO:0000313" key="7">
    <source>
        <dbReference type="Proteomes" id="UP000198852"/>
    </source>
</evidence>
<sequence length="315" mass="32299">MSALGLVGGAVQWVLIAAGAPLLVGLMRQVRAVLEGRAGAGIGQPWRDLRKLLRKESLTPRGTSEVFRVAPLVLVATSLVVAVVAPFVTTASALNPVADLFAVVALLAMGTATLALAGLDTGTAFGGMGASREMTIIALVEPTLLVAIFALSVPVGSTNLAAIVSSVQHDPARVLSPVSLLAAVALSVVIIAETGRLPVDNPSTHLELTMVHEAMILEYSGRDLALIEWASAMRLSVFLGLLANLFLPWGVAGSLTPLALLGGVVALVVKVGLLGAALAAGEVFLAKLRLFRVPELLAGSFLLALLAVGASFFLA</sequence>
<feature type="transmembrane region" description="Helical" evidence="5">
    <location>
        <begin position="232"/>
        <end position="252"/>
    </location>
</feature>
<protein>
    <submittedName>
        <fullName evidence="6">Formate hydrogenlyase subunit 4</fullName>
    </submittedName>
</protein>
<dbReference type="InterPro" id="IPR052561">
    <property type="entry name" value="ComplexI_Subunit1"/>
</dbReference>
<evidence type="ECO:0000256" key="1">
    <source>
        <dbReference type="ARBA" id="ARBA00004141"/>
    </source>
</evidence>
<keyword evidence="3 5" id="KW-1133">Transmembrane helix</keyword>
<dbReference type="STRING" id="95161.SAMN05660874_00136"/>
<evidence type="ECO:0000256" key="4">
    <source>
        <dbReference type="ARBA" id="ARBA00023136"/>
    </source>
</evidence>
<feature type="transmembrane region" description="Helical" evidence="5">
    <location>
        <begin position="134"/>
        <end position="154"/>
    </location>
</feature>
<dbReference type="RefSeq" id="WP_093412896.1">
    <property type="nucleotide sequence ID" value="NZ_FOZX01000001.1"/>
</dbReference>
<feature type="transmembrane region" description="Helical" evidence="5">
    <location>
        <begin position="100"/>
        <end position="122"/>
    </location>
</feature>
<feature type="transmembrane region" description="Helical" evidence="5">
    <location>
        <begin position="66"/>
        <end position="88"/>
    </location>
</feature>
<dbReference type="OrthoDB" id="9778499at2"/>
<dbReference type="PANTHER" id="PTHR43359:SF1">
    <property type="entry name" value="FORMATE HYDROGENLYASE SUBUNIT 4-RELATED"/>
    <property type="match status" value="1"/>
</dbReference>
<reference evidence="7" key="1">
    <citation type="submission" date="2016-10" db="EMBL/GenBank/DDBJ databases">
        <authorList>
            <person name="Varghese N."/>
            <person name="Submissions S."/>
        </authorList>
    </citation>
    <scope>NUCLEOTIDE SEQUENCE [LARGE SCALE GENOMIC DNA]</scope>
    <source>
        <strain evidence="7">DSM 44771</strain>
    </source>
</reference>
<evidence type="ECO:0000313" key="6">
    <source>
        <dbReference type="EMBL" id="SFS31591.1"/>
    </source>
</evidence>
<name>A0A1I6NUI4_9PSEU</name>
<keyword evidence="2 5" id="KW-0812">Transmembrane</keyword>
<evidence type="ECO:0000256" key="3">
    <source>
        <dbReference type="ARBA" id="ARBA00022989"/>
    </source>
</evidence>
<feature type="transmembrane region" description="Helical" evidence="5">
    <location>
        <begin position="6"/>
        <end position="27"/>
    </location>
</feature>
<dbReference type="AlphaFoldDB" id="A0A1I6NUI4"/>
<dbReference type="GO" id="GO:0005886">
    <property type="term" value="C:plasma membrane"/>
    <property type="evidence" value="ECO:0007669"/>
    <property type="project" value="TreeGrafter"/>
</dbReference>
<gene>
    <name evidence="6" type="ORF">SAMN05660874_00136</name>
</gene>
<evidence type="ECO:0000256" key="2">
    <source>
        <dbReference type="ARBA" id="ARBA00022692"/>
    </source>
</evidence>